<protein>
    <recommendedName>
        <fullName evidence="3">C-JID domain-containing protein</fullName>
    </recommendedName>
</protein>
<reference evidence="4" key="1">
    <citation type="submission" date="2023-07" db="EMBL/GenBank/DDBJ databases">
        <title>draft genome sequence of fig (Ficus carica).</title>
        <authorList>
            <person name="Takahashi T."/>
            <person name="Nishimura K."/>
        </authorList>
    </citation>
    <scope>NUCLEOTIDE SEQUENCE</scope>
</reference>
<evidence type="ECO:0000256" key="1">
    <source>
        <dbReference type="ARBA" id="ARBA00022614"/>
    </source>
</evidence>
<keyword evidence="1" id="KW-0433">Leucine-rich repeat</keyword>
<dbReference type="Pfam" id="PF20160">
    <property type="entry name" value="C-JID"/>
    <property type="match status" value="1"/>
</dbReference>
<dbReference type="EMBL" id="BTGU01000173">
    <property type="protein sequence ID" value="GMN64266.1"/>
    <property type="molecule type" value="Genomic_DNA"/>
</dbReference>
<keyword evidence="5" id="KW-1185">Reference proteome</keyword>
<evidence type="ECO:0000313" key="4">
    <source>
        <dbReference type="EMBL" id="GMN64266.1"/>
    </source>
</evidence>
<comment type="caution">
    <text evidence="4">The sequence shown here is derived from an EMBL/GenBank/DDBJ whole genome shotgun (WGS) entry which is preliminary data.</text>
</comment>
<keyword evidence="2" id="KW-0677">Repeat</keyword>
<name>A0AA88J925_FICCA</name>
<proteinExistence type="predicted"/>
<dbReference type="InterPro" id="IPR045344">
    <property type="entry name" value="C-JID"/>
</dbReference>
<accession>A0AA88J925</accession>
<dbReference type="Proteomes" id="UP001187192">
    <property type="component" value="Unassembled WGS sequence"/>
</dbReference>
<feature type="domain" description="C-JID" evidence="3">
    <location>
        <begin position="99"/>
        <end position="228"/>
    </location>
</feature>
<evidence type="ECO:0000259" key="3">
    <source>
        <dbReference type="Pfam" id="PF20160"/>
    </source>
</evidence>
<gene>
    <name evidence="4" type="ORF">TIFTF001_033330</name>
</gene>
<organism evidence="4 5">
    <name type="scientific">Ficus carica</name>
    <name type="common">Common fig</name>
    <dbReference type="NCBI Taxonomy" id="3494"/>
    <lineage>
        <taxon>Eukaryota</taxon>
        <taxon>Viridiplantae</taxon>
        <taxon>Streptophyta</taxon>
        <taxon>Embryophyta</taxon>
        <taxon>Tracheophyta</taxon>
        <taxon>Spermatophyta</taxon>
        <taxon>Magnoliopsida</taxon>
        <taxon>eudicotyledons</taxon>
        <taxon>Gunneridae</taxon>
        <taxon>Pentapetalae</taxon>
        <taxon>rosids</taxon>
        <taxon>fabids</taxon>
        <taxon>Rosales</taxon>
        <taxon>Moraceae</taxon>
        <taxon>Ficeae</taxon>
        <taxon>Ficus</taxon>
    </lineage>
</organism>
<sequence>MLKSLPELPLSLELLDASGCTSLGRIANSRDALLQGLRSGNHVITSTEFFYVDCLNLDQNMCNNIMSEFQLRTLDMSTKSIQPHVGLNTSDCPCVSICCPGNKIPMWFTHQLESTSINIRLSPDWKNTNFLGFALCVVVSNGKMSLNLWCEANFKTNNGESYEFSWDLNDNRRTAFLDSNSSNLFMWYKPENYHNCLDTADVSFCFFAGSRENKVRACGVRPLYLQDAKELGITNELGKSNATSTGAVTCTSDEPHIKRIKTGTSDCK</sequence>
<evidence type="ECO:0000313" key="5">
    <source>
        <dbReference type="Proteomes" id="UP001187192"/>
    </source>
</evidence>
<dbReference type="AlphaFoldDB" id="A0AA88J925"/>
<evidence type="ECO:0000256" key="2">
    <source>
        <dbReference type="ARBA" id="ARBA00022737"/>
    </source>
</evidence>